<protein>
    <submittedName>
        <fullName evidence="3">TIGR03842 family LLM class F420-dependent oxidoreductase</fullName>
    </submittedName>
</protein>
<evidence type="ECO:0000313" key="3">
    <source>
        <dbReference type="EMBL" id="GAA4474958.1"/>
    </source>
</evidence>
<organism evidence="3 4">
    <name type="scientific">Rhodococcus olei</name>
    <dbReference type="NCBI Taxonomy" id="2161675"/>
    <lineage>
        <taxon>Bacteria</taxon>
        <taxon>Bacillati</taxon>
        <taxon>Actinomycetota</taxon>
        <taxon>Actinomycetes</taxon>
        <taxon>Mycobacteriales</taxon>
        <taxon>Nocardiaceae</taxon>
        <taxon>Rhodococcus</taxon>
    </lineage>
</organism>
<feature type="domain" description="Luciferase-like" evidence="2">
    <location>
        <begin position="15"/>
        <end position="324"/>
    </location>
</feature>
<dbReference type="Proteomes" id="UP001501183">
    <property type="component" value="Unassembled WGS sequence"/>
</dbReference>
<proteinExistence type="predicted"/>
<evidence type="ECO:0000256" key="1">
    <source>
        <dbReference type="ARBA" id="ARBA00023002"/>
    </source>
</evidence>
<sequence>MTVETWTLLPSVPKVATRDAVRAEADGWTGVMLADSQNLAAELIVEMSMIVARTERVLVSPGVTNPVTRHPAVLAGAFATLQAESGGRIAVEIGRGDSALAHLGFSPMKLRPFRRYLQALQGYLRGDEVPFDPSFVPAHVASVGDLGLGVAPEGSSLRWLRPQQPKVPVGVAATGPKVIAIGATIGDAVSFSVGGDPERVRAAIERARAARIESGFDPDSLRLGAFLNIAVHDDMETAARITSGKLASFSRFSVMHGKVTGEATGADEAELERLHGKYDMTSHGRADAEHTTLLSAEFAERNAIIGSAKQCLERLMELRELGITRFFLTEEFSREGVAGESHAAIVEEIVPEVNSWT</sequence>
<dbReference type="SUPFAM" id="SSF51679">
    <property type="entry name" value="Bacterial luciferase-like"/>
    <property type="match status" value="1"/>
</dbReference>
<dbReference type="RefSeq" id="WP_345342816.1">
    <property type="nucleotide sequence ID" value="NZ_BAABFB010000024.1"/>
</dbReference>
<dbReference type="InterPro" id="IPR011251">
    <property type="entry name" value="Luciferase-like_dom"/>
</dbReference>
<gene>
    <name evidence="3" type="ORF">GCM10023094_11500</name>
</gene>
<reference evidence="4" key="1">
    <citation type="journal article" date="2019" name="Int. J. Syst. Evol. Microbiol.">
        <title>The Global Catalogue of Microorganisms (GCM) 10K type strain sequencing project: providing services to taxonomists for standard genome sequencing and annotation.</title>
        <authorList>
            <consortium name="The Broad Institute Genomics Platform"/>
            <consortium name="The Broad Institute Genome Sequencing Center for Infectious Disease"/>
            <person name="Wu L."/>
            <person name="Ma J."/>
        </authorList>
    </citation>
    <scope>NUCLEOTIDE SEQUENCE [LARGE SCALE GENOMIC DNA]</scope>
    <source>
        <strain evidence="4">JCM 32206</strain>
    </source>
</reference>
<dbReference type="PANTHER" id="PTHR43244">
    <property type="match status" value="1"/>
</dbReference>
<dbReference type="PANTHER" id="PTHR43244:SF1">
    <property type="entry name" value="5,10-METHYLENETETRAHYDROMETHANOPTERIN REDUCTASE"/>
    <property type="match status" value="1"/>
</dbReference>
<keyword evidence="1" id="KW-0560">Oxidoreductase</keyword>
<name>A0ABP8NYK4_9NOCA</name>
<dbReference type="EMBL" id="BAABFB010000024">
    <property type="protein sequence ID" value="GAA4474958.1"/>
    <property type="molecule type" value="Genomic_DNA"/>
</dbReference>
<keyword evidence="4" id="KW-1185">Reference proteome</keyword>
<dbReference type="Pfam" id="PF00296">
    <property type="entry name" value="Bac_luciferase"/>
    <property type="match status" value="1"/>
</dbReference>
<dbReference type="InterPro" id="IPR036661">
    <property type="entry name" value="Luciferase-like_sf"/>
</dbReference>
<comment type="caution">
    <text evidence="3">The sequence shown here is derived from an EMBL/GenBank/DDBJ whole genome shotgun (WGS) entry which is preliminary data.</text>
</comment>
<evidence type="ECO:0000313" key="4">
    <source>
        <dbReference type="Proteomes" id="UP001501183"/>
    </source>
</evidence>
<dbReference type="InterPro" id="IPR050564">
    <property type="entry name" value="F420-G6PD/mer"/>
</dbReference>
<accession>A0ABP8NYK4</accession>
<evidence type="ECO:0000259" key="2">
    <source>
        <dbReference type="Pfam" id="PF00296"/>
    </source>
</evidence>
<dbReference type="Gene3D" id="3.20.20.30">
    <property type="entry name" value="Luciferase-like domain"/>
    <property type="match status" value="1"/>
</dbReference>